<feature type="transmembrane region" description="Helical" evidence="8">
    <location>
        <begin position="101"/>
        <end position="123"/>
    </location>
</feature>
<feature type="transmembrane region" description="Helical" evidence="8">
    <location>
        <begin position="302"/>
        <end position="321"/>
    </location>
</feature>
<dbReference type="PANTHER" id="PTHR43357:SF3">
    <property type="entry name" value="FE(3+)-TRANSPORT SYSTEM PERMEASE PROTEIN FBPB 2"/>
    <property type="match status" value="1"/>
</dbReference>
<dbReference type="Gene3D" id="1.10.3720.10">
    <property type="entry name" value="MetI-like"/>
    <property type="match status" value="2"/>
</dbReference>
<feature type="transmembrane region" description="Helical" evidence="8">
    <location>
        <begin position="67"/>
        <end position="89"/>
    </location>
</feature>
<evidence type="ECO:0000313" key="11">
    <source>
        <dbReference type="Proteomes" id="UP000203589"/>
    </source>
</evidence>
<evidence type="ECO:0000256" key="7">
    <source>
        <dbReference type="ARBA" id="ARBA00023136"/>
    </source>
</evidence>
<keyword evidence="6 8" id="KW-1133">Transmembrane helix</keyword>
<reference evidence="10 11" key="1">
    <citation type="submission" date="2017-07" db="EMBL/GenBank/DDBJ databases">
        <title>Genome Sequence of Antarctobacter heliothermus Strain SMS3 Isolated from a culture of the Diatom Skeletonema marinoi.</title>
        <authorList>
            <person name="Topel M."/>
            <person name="Pinder M.I.M."/>
            <person name="Johansson O.N."/>
            <person name="Kourtchenko O."/>
            <person name="Godhe A."/>
            <person name="Clarke A.K."/>
        </authorList>
    </citation>
    <scope>NUCLEOTIDE SEQUENCE [LARGE SCALE GENOMIC DNA]</scope>
    <source>
        <strain evidence="10 11">SMS3</strain>
    </source>
</reference>
<dbReference type="EMBL" id="CP022540">
    <property type="protein sequence ID" value="ASP20617.1"/>
    <property type="molecule type" value="Genomic_DNA"/>
</dbReference>
<sequence length="553" mass="59794">MQRLSRISIWTYATLIALSVLIFAILYPLSSLFTASVTSPNEGGFSLEGYRTFFATPDLVDALINTLLLGAITTIGALILGVGTAFAVARFDFPLKSLIGLLPLATLVLPDVIAVQSWLMVFGNNGIVTNFIWDVFDINTPRFYGWTGLIFVMIIQHYAFAYLMVIAAFKSIDSSLEQAAQNLGSSPLRSYMTVTIPVLAPAVLVTAMVVFSMSIDNFGIPAIIAPRVPILSVTAYNTFVSELGSDPLMQSTMSVMLVLIAASVLLLQKVYVEHRVYQMESGRAPQPVKLPLAKGRMVSGGLLCFVLVSLLPIIIVTVAAFTHSKGPVLHWGTFSVENLRRAIIFTPEALYNSLILSSIATLVGTVFSVIASYVLVKKRSALTIILDFAAVLPLVVAGTVLGIALVAAYNTGPFAMTGTWFIMAMAYFVRRVPYGIRTMSGSVHAIRDNIEEASINLGVAPLRSFFQVVLPIMTPAIISGAIFMWVTTLSELSATIVLYSAGLSTMPIQIFQQLNGGYFGPASAYSAILIVSIFLPLTIVMRVFKIDLFGTCQ</sequence>
<dbReference type="Pfam" id="PF00528">
    <property type="entry name" value="BPD_transp_1"/>
    <property type="match status" value="2"/>
</dbReference>
<dbReference type="KEGG" id="aht:ANTHELSMS3_01932"/>
<feature type="transmembrane region" description="Helical" evidence="8">
    <location>
        <begin position="413"/>
        <end position="429"/>
    </location>
</feature>
<name>A0A222E342_9RHOB</name>
<feature type="transmembrane region" description="Helical" evidence="8">
    <location>
        <begin position="354"/>
        <end position="376"/>
    </location>
</feature>
<keyword evidence="3" id="KW-1003">Cell membrane</keyword>
<gene>
    <name evidence="10" type="ORF">ANTHELSMS3_01932</name>
</gene>
<proteinExistence type="inferred from homology"/>
<feature type="domain" description="ABC transmembrane type-1" evidence="9">
    <location>
        <begin position="350"/>
        <end position="541"/>
    </location>
</feature>
<keyword evidence="7 8" id="KW-0472">Membrane</keyword>
<dbReference type="PANTHER" id="PTHR43357">
    <property type="entry name" value="INNER MEMBRANE ABC TRANSPORTER PERMEASE PROTEIN YDCV"/>
    <property type="match status" value="1"/>
</dbReference>
<keyword evidence="4" id="KW-0997">Cell inner membrane</keyword>
<organism evidence="10 11">
    <name type="scientific">Antarctobacter heliothermus</name>
    <dbReference type="NCBI Taxonomy" id="74033"/>
    <lineage>
        <taxon>Bacteria</taxon>
        <taxon>Pseudomonadati</taxon>
        <taxon>Pseudomonadota</taxon>
        <taxon>Alphaproteobacteria</taxon>
        <taxon>Rhodobacterales</taxon>
        <taxon>Roseobacteraceae</taxon>
        <taxon>Antarctobacter</taxon>
    </lineage>
</organism>
<feature type="transmembrane region" description="Helical" evidence="8">
    <location>
        <begin position="7"/>
        <end position="29"/>
    </location>
</feature>
<comment type="subcellular location">
    <subcellularLocation>
        <location evidence="1">Cell inner membrane</location>
        <topology evidence="1">Multi-pass membrane protein</topology>
    </subcellularLocation>
    <subcellularLocation>
        <location evidence="8">Cell membrane</location>
        <topology evidence="8">Multi-pass membrane protein</topology>
    </subcellularLocation>
</comment>
<evidence type="ECO:0000256" key="5">
    <source>
        <dbReference type="ARBA" id="ARBA00022692"/>
    </source>
</evidence>
<keyword evidence="5 8" id="KW-0812">Transmembrane</keyword>
<dbReference type="PROSITE" id="PS50928">
    <property type="entry name" value="ABC_TM1"/>
    <property type="match status" value="2"/>
</dbReference>
<feature type="transmembrane region" description="Helical" evidence="8">
    <location>
        <begin position="248"/>
        <end position="267"/>
    </location>
</feature>
<evidence type="ECO:0000256" key="8">
    <source>
        <dbReference type="RuleBase" id="RU363032"/>
    </source>
</evidence>
<evidence type="ECO:0000256" key="6">
    <source>
        <dbReference type="ARBA" id="ARBA00022989"/>
    </source>
</evidence>
<feature type="transmembrane region" description="Helical" evidence="8">
    <location>
        <begin position="388"/>
        <end position="407"/>
    </location>
</feature>
<dbReference type="SUPFAM" id="SSF161098">
    <property type="entry name" value="MetI-like"/>
    <property type="match status" value="2"/>
</dbReference>
<feature type="transmembrane region" description="Helical" evidence="8">
    <location>
        <begin position="523"/>
        <end position="544"/>
    </location>
</feature>
<keyword evidence="2 8" id="KW-0813">Transport</keyword>
<evidence type="ECO:0000256" key="4">
    <source>
        <dbReference type="ARBA" id="ARBA00022519"/>
    </source>
</evidence>
<feature type="transmembrane region" description="Helical" evidence="8">
    <location>
        <begin position="143"/>
        <end position="169"/>
    </location>
</feature>
<dbReference type="OrthoDB" id="9809681at2"/>
<accession>A0A222E342</accession>
<feature type="transmembrane region" description="Helical" evidence="8">
    <location>
        <begin position="465"/>
        <end position="486"/>
    </location>
</feature>
<dbReference type="InterPro" id="IPR000515">
    <property type="entry name" value="MetI-like"/>
</dbReference>
<evidence type="ECO:0000256" key="1">
    <source>
        <dbReference type="ARBA" id="ARBA00004429"/>
    </source>
</evidence>
<feature type="domain" description="ABC transmembrane type-1" evidence="9">
    <location>
        <begin position="63"/>
        <end position="268"/>
    </location>
</feature>
<dbReference type="InterPro" id="IPR035906">
    <property type="entry name" value="MetI-like_sf"/>
</dbReference>
<evidence type="ECO:0000256" key="3">
    <source>
        <dbReference type="ARBA" id="ARBA00022475"/>
    </source>
</evidence>
<protein>
    <submittedName>
        <fullName evidence="10">Molybdate ABC transporter permease</fullName>
    </submittedName>
</protein>
<dbReference type="Proteomes" id="UP000203589">
    <property type="component" value="Chromosome"/>
</dbReference>
<evidence type="ECO:0000313" key="10">
    <source>
        <dbReference type="EMBL" id="ASP20617.1"/>
    </source>
</evidence>
<evidence type="ECO:0000259" key="9">
    <source>
        <dbReference type="PROSITE" id="PS50928"/>
    </source>
</evidence>
<evidence type="ECO:0000256" key="2">
    <source>
        <dbReference type="ARBA" id="ARBA00022448"/>
    </source>
</evidence>
<dbReference type="GO" id="GO:0055085">
    <property type="term" value="P:transmembrane transport"/>
    <property type="evidence" value="ECO:0007669"/>
    <property type="project" value="InterPro"/>
</dbReference>
<dbReference type="RefSeq" id="WP_094034660.1">
    <property type="nucleotide sequence ID" value="NZ_CP022540.1"/>
</dbReference>
<feature type="transmembrane region" description="Helical" evidence="8">
    <location>
        <begin position="190"/>
        <end position="211"/>
    </location>
</feature>
<keyword evidence="11" id="KW-1185">Reference proteome</keyword>
<dbReference type="AlphaFoldDB" id="A0A222E342"/>
<dbReference type="CDD" id="cd06261">
    <property type="entry name" value="TM_PBP2"/>
    <property type="match status" value="2"/>
</dbReference>
<comment type="similarity">
    <text evidence="8">Belongs to the binding-protein-dependent transport system permease family.</text>
</comment>
<dbReference type="GO" id="GO:0005886">
    <property type="term" value="C:plasma membrane"/>
    <property type="evidence" value="ECO:0007669"/>
    <property type="project" value="UniProtKB-SubCell"/>
</dbReference>